<feature type="domain" description="HTH gntR-type" evidence="5">
    <location>
        <begin position="8"/>
        <end position="75"/>
    </location>
</feature>
<evidence type="ECO:0000256" key="4">
    <source>
        <dbReference type="SAM" id="MobiDB-lite"/>
    </source>
</evidence>
<comment type="caution">
    <text evidence="6">The sequence shown here is derived from an EMBL/GenBank/DDBJ whole genome shotgun (WGS) entry which is preliminary data.</text>
</comment>
<dbReference type="InterPro" id="IPR008920">
    <property type="entry name" value="TF_FadR/GntR_C"/>
</dbReference>
<dbReference type="InterPro" id="IPR011711">
    <property type="entry name" value="GntR_C"/>
</dbReference>
<dbReference type="SMART" id="SM00895">
    <property type="entry name" value="FCD"/>
    <property type="match status" value="1"/>
</dbReference>
<dbReference type="InterPro" id="IPR036390">
    <property type="entry name" value="WH_DNA-bd_sf"/>
</dbReference>
<evidence type="ECO:0000256" key="3">
    <source>
        <dbReference type="ARBA" id="ARBA00023163"/>
    </source>
</evidence>
<sequence length="245" mass="26842">MNSGLKRQTVTAEVCDWLRQKIVAGEYQGGQPLRQDSIAAELDVSRIPVREALLQLEAEGLVAIQPHKGAVVAEMSIDDAREIFDARYLLEPGLVRAAIENATEQDILDVAAALARYENGIKAKAPPSELSQYNWAFHNAMCAPAKRPRIMAIVASLHATSDRYLQLQINLAKAQAEATKQHRQLYEAYAARDADKAVELAGEHIRAAENDVFEQIAKMQQGTPAPAKTSATSRRRTTARTSGAK</sequence>
<accession>A0ABV7IPU8</accession>
<name>A0ABV7IPU8_9SPHN</name>
<keyword evidence="2" id="KW-0238">DNA-binding</keyword>
<dbReference type="PANTHER" id="PTHR43537:SF41">
    <property type="entry name" value="TRANSCRIPTIONAL REGULATORY PROTEIN"/>
    <property type="match status" value="1"/>
</dbReference>
<protein>
    <submittedName>
        <fullName evidence="6">GntR family transcriptional regulator</fullName>
    </submittedName>
</protein>
<dbReference type="Pfam" id="PF00392">
    <property type="entry name" value="GntR"/>
    <property type="match status" value="1"/>
</dbReference>
<evidence type="ECO:0000313" key="6">
    <source>
        <dbReference type="EMBL" id="MFC3174002.1"/>
    </source>
</evidence>
<dbReference type="Gene3D" id="1.10.10.10">
    <property type="entry name" value="Winged helix-like DNA-binding domain superfamily/Winged helix DNA-binding domain"/>
    <property type="match status" value="1"/>
</dbReference>
<feature type="region of interest" description="Disordered" evidence="4">
    <location>
        <begin position="219"/>
        <end position="245"/>
    </location>
</feature>
<dbReference type="Gene3D" id="1.20.120.530">
    <property type="entry name" value="GntR ligand-binding domain-like"/>
    <property type="match status" value="1"/>
</dbReference>
<dbReference type="Pfam" id="PF07729">
    <property type="entry name" value="FCD"/>
    <property type="match status" value="1"/>
</dbReference>
<keyword evidence="7" id="KW-1185">Reference proteome</keyword>
<evidence type="ECO:0000259" key="5">
    <source>
        <dbReference type="PROSITE" id="PS50949"/>
    </source>
</evidence>
<dbReference type="InterPro" id="IPR036388">
    <property type="entry name" value="WH-like_DNA-bd_sf"/>
</dbReference>
<reference evidence="7" key="1">
    <citation type="journal article" date="2019" name="Int. J. Syst. Evol. Microbiol.">
        <title>The Global Catalogue of Microorganisms (GCM) 10K type strain sequencing project: providing services to taxonomists for standard genome sequencing and annotation.</title>
        <authorList>
            <consortium name="The Broad Institute Genomics Platform"/>
            <consortium name="The Broad Institute Genome Sequencing Center for Infectious Disease"/>
            <person name="Wu L."/>
            <person name="Ma J."/>
        </authorList>
    </citation>
    <scope>NUCLEOTIDE SEQUENCE [LARGE SCALE GENOMIC DNA]</scope>
    <source>
        <strain evidence="7">KCTC 42984</strain>
    </source>
</reference>
<dbReference type="SMART" id="SM00345">
    <property type="entry name" value="HTH_GNTR"/>
    <property type="match status" value="1"/>
</dbReference>
<dbReference type="PANTHER" id="PTHR43537">
    <property type="entry name" value="TRANSCRIPTIONAL REGULATOR, GNTR FAMILY"/>
    <property type="match status" value="1"/>
</dbReference>
<organism evidence="6 7">
    <name type="scientific">Novosphingobium bradum</name>
    <dbReference type="NCBI Taxonomy" id="1737444"/>
    <lineage>
        <taxon>Bacteria</taxon>
        <taxon>Pseudomonadati</taxon>
        <taxon>Pseudomonadota</taxon>
        <taxon>Alphaproteobacteria</taxon>
        <taxon>Sphingomonadales</taxon>
        <taxon>Sphingomonadaceae</taxon>
        <taxon>Novosphingobium</taxon>
    </lineage>
</organism>
<proteinExistence type="predicted"/>
<evidence type="ECO:0000256" key="2">
    <source>
        <dbReference type="ARBA" id="ARBA00023125"/>
    </source>
</evidence>
<keyword evidence="3" id="KW-0804">Transcription</keyword>
<dbReference type="EMBL" id="JBHRTQ010000007">
    <property type="protein sequence ID" value="MFC3174002.1"/>
    <property type="molecule type" value="Genomic_DNA"/>
</dbReference>
<evidence type="ECO:0000256" key="1">
    <source>
        <dbReference type="ARBA" id="ARBA00023015"/>
    </source>
</evidence>
<dbReference type="InterPro" id="IPR000524">
    <property type="entry name" value="Tscrpt_reg_HTH_GntR"/>
</dbReference>
<dbReference type="Proteomes" id="UP001595604">
    <property type="component" value="Unassembled WGS sequence"/>
</dbReference>
<dbReference type="PROSITE" id="PS50949">
    <property type="entry name" value="HTH_GNTR"/>
    <property type="match status" value="1"/>
</dbReference>
<dbReference type="CDD" id="cd07377">
    <property type="entry name" value="WHTH_GntR"/>
    <property type="match status" value="1"/>
</dbReference>
<dbReference type="SUPFAM" id="SSF46785">
    <property type="entry name" value="Winged helix' DNA-binding domain"/>
    <property type="match status" value="1"/>
</dbReference>
<dbReference type="SUPFAM" id="SSF48008">
    <property type="entry name" value="GntR ligand-binding domain-like"/>
    <property type="match status" value="1"/>
</dbReference>
<evidence type="ECO:0000313" key="7">
    <source>
        <dbReference type="Proteomes" id="UP001595604"/>
    </source>
</evidence>
<dbReference type="RefSeq" id="WP_379509380.1">
    <property type="nucleotide sequence ID" value="NZ_JBHRTQ010000007.1"/>
</dbReference>
<keyword evidence="1" id="KW-0805">Transcription regulation</keyword>
<gene>
    <name evidence="6" type="ORF">ACFOD9_07060</name>
</gene>